<evidence type="ECO:0000313" key="3">
    <source>
        <dbReference type="EMBL" id="TVT94767.1"/>
    </source>
</evidence>
<name>A0A558GAH0_HALVO</name>
<dbReference type="InterPro" id="IPR001173">
    <property type="entry name" value="Glyco_trans_2-like"/>
</dbReference>
<dbReference type="GO" id="GO:0016740">
    <property type="term" value="F:transferase activity"/>
    <property type="evidence" value="ECO:0007669"/>
    <property type="project" value="UniProtKB-KW"/>
</dbReference>
<gene>
    <name evidence="3" type="ORF">FQA18_10030</name>
</gene>
<reference evidence="3 4" key="1">
    <citation type="submission" date="2019-07" db="EMBL/GenBank/DDBJ databases">
        <title>Draft genome sequence of Haloferax volcanii SS0101, isolated from salt farm in Samut Sakhon, Thailand.</title>
        <authorList>
            <person name="Wanthongcharoen S."/>
            <person name="Yamprayoonswat W."/>
            <person name="Ruangsuj P."/>
            <person name="Thongpramul N."/>
            <person name="Jumpathong W."/>
            <person name="Sittihan S."/>
            <person name="Kanjanavas P."/>
            <person name="Yasawong M."/>
        </authorList>
    </citation>
    <scope>NUCLEOTIDE SEQUENCE [LARGE SCALE GENOMIC DNA]</scope>
    <source>
        <strain evidence="3 4">SS0101</strain>
    </source>
</reference>
<dbReference type="GO" id="GO:0044010">
    <property type="term" value="P:single-species biofilm formation"/>
    <property type="evidence" value="ECO:0007669"/>
    <property type="project" value="TreeGrafter"/>
</dbReference>
<feature type="domain" description="Glycosyltransferase 2-like" evidence="1">
    <location>
        <begin position="5"/>
        <end position="140"/>
    </location>
</feature>
<dbReference type="PANTHER" id="PTHR43685">
    <property type="entry name" value="GLYCOSYLTRANSFERASE"/>
    <property type="match status" value="1"/>
</dbReference>
<dbReference type="PANTHER" id="PTHR43685:SF13">
    <property type="entry name" value="O ANTIGEN BIOSYNTHESIS RHAMNOSYLTRANSFERASE RFBN"/>
    <property type="match status" value="1"/>
</dbReference>
<sequence>MSKISVVIPTKNAGGDFPELLRTIREQEAVPAVEIIVIDSGSTDGTIEIAEQLADELIEIPPEEFHHGKTRNRGASVATGEIIVFTVQDAYPNSNDWLSTLTRPIVVGDADVTYGNQVAHKDAKPPDKFFYQYFYPDEQVQISQEDTLDEGEFYLDNIFLSDVSSAISREVWDGFQFRDSVSMSEDKDFAYRVAKAGYTLQYCPEAKVRHSHNYSLRSLFYRRYKDGIAFDDIATSGSDNFLSDGIRYILSEYCYLIQSGHLAWVPYSILYDLTYFVAFTLGKSHERLPAGLHRKLSA</sequence>
<evidence type="ECO:0000259" key="2">
    <source>
        <dbReference type="Pfam" id="PF13632"/>
    </source>
</evidence>
<evidence type="ECO:0000313" key="4">
    <source>
        <dbReference type="Proteomes" id="UP000320212"/>
    </source>
</evidence>
<dbReference type="Gene3D" id="3.90.550.10">
    <property type="entry name" value="Spore Coat Polysaccharide Biosynthesis Protein SpsA, Chain A"/>
    <property type="match status" value="1"/>
</dbReference>
<dbReference type="EMBL" id="VMTR01000061">
    <property type="protein sequence ID" value="TVT94767.1"/>
    <property type="molecule type" value="Genomic_DNA"/>
</dbReference>
<proteinExistence type="predicted"/>
<feature type="domain" description="Glycosyltransferase 2-like" evidence="2">
    <location>
        <begin position="165"/>
        <end position="281"/>
    </location>
</feature>
<organism evidence="3 4">
    <name type="scientific">Haloferax volcanii</name>
    <name type="common">Halobacterium volcanii</name>
    <dbReference type="NCBI Taxonomy" id="2246"/>
    <lineage>
        <taxon>Archaea</taxon>
        <taxon>Methanobacteriati</taxon>
        <taxon>Methanobacteriota</taxon>
        <taxon>Stenosarchaea group</taxon>
        <taxon>Halobacteria</taxon>
        <taxon>Halobacteriales</taxon>
        <taxon>Haloferacaceae</taxon>
        <taxon>Haloferax</taxon>
    </lineage>
</organism>
<keyword evidence="3" id="KW-0808">Transferase</keyword>
<dbReference type="RefSeq" id="WP_144858753.1">
    <property type="nucleotide sequence ID" value="NZ_VMTR01000061.1"/>
</dbReference>
<dbReference type="InterPro" id="IPR029044">
    <property type="entry name" value="Nucleotide-diphossugar_trans"/>
</dbReference>
<evidence type="ECO:0000259" key="1">
    <source>
        <dbReference type="Pfam" id="PF00535"/>
    </source>
</evidence>
<protein>
    <submittedName>
        <fullName evidence="3">Glycosyltransferase</fullName>
    </submittedName>
</protein>
<dbReference type="Pfam" id="PF13632">
    <property type="entry name" value="Glyco_trans_2_3"/>
    <property type="match status" value="1"/>
</dbReference>
<dbReference type="SUPFAM" id="SSF53448">
    <property type="entry name" value="Nucleotide-diphospho-sugar transferases"/>
    <property type="match status" value="1"/>
</dbReference>
<dbReference type="AlphaFoldDB" id="A0A558GAH0"/>
<dbReference type="InterPro" id="IPR050834">
    <property type="entry name" value="Glycosyltransf_2"/>
</dbReference>
<dbReference type="Pfam" id="PF00535">
    <property type="entry name" value="Glycos_transf_2"/>
    <property type="match status" value="1"/>
</dbReference>
<accession>A0A558GAH0</accession>
<dbReference type="Proteomes" id="UP000320212">
    <property type="component" value="Unassembled WGS sequence"/>
</dbReference>
<comment type="caution">
    <text evidence="3">The sequence shown here is derived from an EMBL/GenBank/DDBJ whole genome shotgun (WGS) entry which is preliminary data.</text>
</comment>